<dbReference type="SMART" id="SM00990">
    <property type="entry name" value="VRR_NUC"/>
    <property type="match status" value="1"/>
</dbReference>
<dbReference type="RefSeq" id="WP_075756412.1">
    <property type="nucleotide sequence ID" value="NZ_CP146991.1"/>
</dbReference>
<evidence type="ECO:0000256" key="3">
    <source>
        <dbReference type="ARBA" id="ARBA00022801"/>
    </source>
</evidence>
<dbReference type="EMBL" id="FCOW01000004">
    <property type="protein sequence ID" value="CVK18491.1"/>
    <property type="molecule type" value="Genomic_DNA"/>
</dbReference>
<reference evidence="5 6" key="1">
    <citation type="submission" date="2016-01" db="EMBL/GenBank/DDBJ databases">
        <authorList>
            <person name="Brown R."/>
        </authorList>
    </citation>
    <scope>NUCLEOTIDE SEQUENCE [LARGE SCALE GENOMIC DNA]</scope>
    <source>
        <strain evidence="5">Sporomusa sphaeroides DSM 2875</strain>
    </source>
</reference>
<keyword evidence="2" id="KW-0540">Nuclease</keyword>
<keyword evidence="3" id="KW-0378">Hydrolase</keyword>
<dbReference type="InterPro" id="IPR014883">
    <property type="entry name" value="VRR_NUC"/>
</dbReference>
<proteinExistence type="predicted"/>
<evidence type="ECO:0000313" key="5">
    <source>
        <dbReference type="EMBL" id="CVK18491.1"/>
    </source>
</evidence>
<evidence type="ECO:0000313" key="6">
    <source>
        <dbReference type="Proteomes" id="UP000245702"/>
    </source>
</evidence>
<evidence type="ECO:0000256" key="1">
    <source>
        <dbReference type="ARBA" id="ARBA00001946"/>
    </source>
</evidence>
<keyword evidence="6" id="KW-1185">Reference proteome</keyword>
<feature type="domain" description="VRR-NUC" evidence="4">
    <location>
        <begin position="1"/>
        <end position="118"/>
    </location>
</feature>
<accession>A0ABP2C4P3</accession>
<evidence type="ECO:0000256" key="2">
    <source>
        <dbReference type="ARBA" id="ARBA00022722"/>
    </source>
</evidence>
<dbReference type="Pfam" id="PF08774">
    <property type="entry name" value="VRR_NUC"/>
    <property type="match status" value="1"/>
</dbReference>
<name>A0ABP2C4P3_9FIRM</name>
<dbReference type="Gene3D" id="3.40.1350.10">
    <property type="match status" value="1"/>
</dbReference>
<dbReference type="Proteomes" id="UP000245702">
    <property type="component" value="Unassembled WGS sequence"/>
</dbReference>
<organism evidence="5 6">
    <name type="scientific">Sporomusa sphaeroides DSM 2875</name>
    <dbReference type="NCBI Taxonomy" id="1337886"/>
    <lineage>
        <taxon>Bacteria</taxon>
        <taxon>Bacillati</taxon>
        <taxon>Bacillota</taxon>
        <taxon>Negativicutes</taxon>
        <taxon>Selenomonadales</taxon>
        <taxon>Sporomusaceae</taxon>
        <taxon>Sporomusa</taxon>
    </lineage>
</organism>
<dbReference type="InterPro" id="IPR011856">
    <property type="entry name" value="tRNA_endonuc-like_dom_sf"/>
</dbReference>
<comment type="caution">
    <text evidence="5">The sequence shown here is derived from an EMBL/GenBank/DDBJ whole genome shotgun (WGS) entry which is preliminary data.</text>
</comment>
<sequence>MRETDIQNLIRLELSKHGTFFRANVGQTWTGDDVIRLEGGNIILKNARPFNTGLPPGFSDLFGIIPITITHDMINKKIGLFAAIEVKTPAGRIRPEQENFIGIMKARGARAGIARSVEDAVAIVTGQKQQRGDI</sequence>
<protein>
    <submittedName>
        <fullName evidence="5">VRR-NUC domain protein</fullName>
    </submittedName>
</protein>
<gene>
    <name evidence="5" type="ORF">SSPH_01129</name>
</gene>
<evidence type="ECO:0000259" key="4">
    <source>
        <dbReference type="SMART" id="SM00990"/>
    </source>
</evidence>
<comment type="cofactor">
    <cofactor evidence="1">
        <name>Mg(2+)</name>
        <dbReference type="ChEBI" id="CHEBI:18420"/>
    </cofactor>
</comment>